<name>A0A8J3W312_9ACTN</name>
<dbReference type="EMBL" id="BOOH01000001">
    <property type="protein sequence ID" value="GIH73820.1"/>
    <property type="molecule type" value="Genomic_DNA"/>
</dbReference>
<organism evidence="1 2">
    <name type="scientific">Planobispora longispora</name>
    <dbReference type="NCBI Taxonomy" id="28887"/>
    <lineage>
        <taxon>Bacteria</taxon>
        <taxon>Bacillati</taxon>
        <taxon>Actinomycetota</taxon>
        <taxon>Actinomycetes</taxon>
        <taxon>Streptosporangiales</taxon>
        <taxon>Streptosporangiaceae</taxon>
        <taxon>Planobispora</taxon>
    </lineage>
</organism>
<accession>A0A8J3W312</accession>
<comment type="caution">
    <text evidence="1">The sequence shown here is derived from an EMBL/GenBank/DDBJ whole genome shotgun (WGS) entry which is preliminary data.</text>
</comment>
<dbReference type="AlphaFoldDB" id="A0A8J3W312"/>
<reference evidence="1 2" key="1">
    <citation type="submission" date="2021-01" db="EMBL/GenBank/DDBJ databases">
        <title>Whole genome shotgun sequence of Planobispora longispora NBRC 13918.</title>
        <authorList>
            <person name="Komaki H."/>
            <person name="Tamura T."/>
        </authorList>
    </citation>
    <scope>NUCLEOTIDE SEQUENCE [LARGE SCALE GENOMIC DNA]</scope>
    <source>
        <strain evidence="1 2">NBRC 13918</strain>
    </source>
</reference>
<dbReference type="Proteomes" id="UP000616724">
    <property type="component" value="Unassembled WGS sequence"/>
</dbReference>
<gene>
    <name evidence="1" type="ORF">Plo01_02490</name>
</gene>
<evidence type="ECO:0000313" key="2">
    <source>
        <dbReference type="Proteomes" id="UP000616724"/>
    </source>
</evidence>
<proteinExistence type="predicted"/>
<protein>
    <submittedName>
        <fullName evidence="1">Uncharacterized protein</fullName>
    </submittedName>
</protein>
<dbReference type="RefSeq" id="WP_203888559.1">
    <property type="nucleotide sequence ID" value="NZ_BOOH01000001.1"/>
</dbReference>
<sequence length="180" mass="20750">MPLDGGRGRHGLRGNPRGDGELWGFLSYLRAADRSAFDRAVGRFGLDVATDWGQNGKDLFYANQRKYVSRPTVPQENGPMRELPQVVEEFDVFRGWHWFYRFQMAARTVDGFRRRMWHMARLRLRDIAETPWNGPAEAPTWTVPDPQAPGGLRPARIKDVITSERGMALVYRWHISLPVL</sequence>
<keyword evidence="2" id="KW-1185">Reference proteome</keyword>
<evidence type="ECO:0000313" key="1">
    <source>
        <dbReference type="EMBL" id="GIH73820.1"/>
    </source>
</evidence>